<gene>
    <name evidence="1" type="ORF">T265_15455</name>
</gene>
<dbReference type="Proteomes" id="UP000054324">
    <property type="component" value="Unassembled WGS sequence"/>
</dbReference>
<dbReference type="RefSeq" id="XP_009176449.1">
    <property type="nucleotide sequence ID" value="XM_009178185.1"/>
</dbReference>
<dbReference type="AlphaFoldDB" id="A0A074Z2R9"/>
<proteinExistence type="predicted"/>
<accession>A0A074Z2R9</accession>
<sequence length="191" mass="22092">MREHMDDRLPLEYIWLEILRNHPVYRLGCLAEVDVTDGRLTSCSRARCPNSLLNTRERVFTNSVKPLDVGPRTLADMLSATLAPLCCNGEGRESTLLSTTPTHCHAIEQNPRQNVFKQKKELKMRTLDQQYEEVKKRTECSHVMKYGVMPVVVDRQSPSRTHLFSLTRRLMEATTEEGHEFVQRKLNRALQ</sequence>
<protein>
    <submittedName>
        <fullName evidence="1">Uncharacterized protein</fullName>
    </submittedName>
</protein>
<dbReference type="OrthoDB" id="10633800at2759"/>
<name>A0A074Z2R9_OPIVI</name>
<evidence type="ECO:0000313" key="2">
    <source>
        <dbReference type="Proteomes" id="UP000054324"/>
    </source>
</evidence>
<dbReference type="GeneID" id="20329620"/>
<organism evidence="1 2">
    <name type="scientific">Opisthorchis viverrini</name>
    <name type="common">Southeast Asian liver fluke</name>
    <dbReference type="NCBI Taxonomy" id="6198"/>
    <lineage>
        <taxon>Eukaryota</taxon>
        <taxon>Metazoa</taxon>
        <taxon>Spiralia</taxon>
        <taxon>Lophotrochozoa</taxon>
        <taxon>Platyhelminthes</taxon>
        <taxon>Trematoda</taxon>
        <taxon>Digenea</taxon>
        <taxon>Opisthorchiida</taxon>
        <taxon>Opisthorchiata</taxon>
        <taxon>Opisthorchiidae</taxon>
        <taxon>Opisthorchis</taxon>
    </lineage>
</organism>
<dbReference type="KEGG" id="ovi:T265_15455"/>
<evidence type="ECO:0000313" key="1">
    <source>
        <dbReference type="EMBL" id="KER19807.1"/>
    </source>
</evidence>
<dbReference type="CTD" id="20329620"/>
<reference evidence="1 2" key="1">
    <citation type="submission" date="2013-11" db="EMBL/GenBank/DDBJ databases">
        <title>Opisthorchis viverrini - life in the bile duct.</title>
        <authorList>
            <person name="Young N.D."/>
            <person name="Nagarajan N."/>
            <person name="Lin S.J."/>
            <person name="Korhonen P.K."/>
            <person name="Jex A.R."/>
            <person name="Hall R.S."/>
            <person name="Safavi-Hemami H."/>
            <person name="Kaewkong W."/>
            <person name="Bertrand D."/>
            <person name="Gao S."/>
            <person name="Seet Q."/>
            <person name="Wongkham S."/>
            <person name="Teh B.T."/>
            <person name="Wongkham C."/>
            <person name="Intapan P.M."/>
            <person name="Maleewong W."/>
            <person name="Yang X."/>
            <person name="Hu M."/>
            <person name="Wang Z."/>
            <person name="Hofmann A."/>
            <person name="Sternberg P.W."/>
            <person name="Tan P."/>
            <person name="Wang J."/>
            <person name="Gasser R.B."/>
        </authorList>
    </citation>
    <scope>NUCLEOTIDE SEQUENCE [LARGE SCALE GENOMIC DNA]</scope>
</reference>
<dbReference type="EMBL" id="KL597135">
    <property type="protein sequence ID" value="KER19807.1"/>
    <property type="molecule type" value="Genomic_DNA"/>
</dbReference>
<feature type="non-terminal residue" evidence="1">
    <location>
        <position position="191"/>
    </location>
</feature>
<keyword evidence="2" id="KW-1185">Reference proteome</keyword>